<accession>A0A1V8S9G9</accession>
<reference evidence="2" key="1">
    <citation type="submission" date="2017-03" db="EMBL/GenBank/DDBJ databases">
        <title>Genomes of endolithic fungi from Antarctica.</title>
        <authorList>
            <person name="Coleine C."/>
            <person name="Masonjones S."/>
            <person name="Stajich J.E."/>
        </authorList>
    </citation>
    <scope>NUCLEOTIDE SEQUENCE [LARGE SCALE GENOMIC DNA]</scope>
    <source>
        <strain evidence="2">CCFEE 5527</strain>
    </source>
</reference>
<sequence length="119" mass="13704">MSLMTWWQAYWSDLKPTIIQTIRRRRRAQSVRPWLYAVQSDASLATSSLRAELHRGAVKAARKSAKENVEGKRSAEINREVLMPDSRNEMVESVYNRNCNNAAPIVDIFDAFKNIEHLA</sequence>
<keyword evidence="2" id="KW-1185">Reference proteome</keyword>
<proteinExistence type="predicted"/>
<dbReference type="AlphaFoldDB" id="A0A1V8S9G9"/>
<gene>
    <name evidence="1" type="ORF">B0A48_18534</name>
</gene>
<dbReference type="Proteomes" id="UP000192596">
    <property type="component" value="Unassembled WGS sequence"/>
</dbReference>
<dbReference type="InParanoid" id="A0A1V8S9G9"/>
<dbReference type="EMBL" id="NAJO01000086">
    <property type="protein sequence ID" value="OQN95570.1"/>
    <property type="molecule type" value="Genomic_DNA"/>
</dbReference>
<protein>
    <submittedName>
        <fullName evidence="1">Uncharacterized protein</fullName>
    </submittedName>
</protein>
<comment type="caution">
    <text evidence="1">The sequence shown here is derived from an EMBL/GenBank/DDBJ whole genome shotgun (WGS) entry which is preliminary data.</text>
</comment>
<organism evidence="1 2">
    <name type="scientific">Cryoendolithus antarcticus</name>
    <dbReference type="NCBI Taxonomy" id="1507870"/>
    <lineage>
        <taxon>Eukaryota</taxon>
        <taxon>Fungi</taxon>
        <taxon>Dikarya</taxon>
        <taxon>Ascomycota</taxon>
        <taxon>Pezizomycotina</taxon>
        <taxon>Dothideomycetes</taxon>
        <taxon>Dothideomycetidae</taxon>
        <taxon>Cladosporiales</taxon>
        <taxon>Cladosporiaceae</taxon>
        <taxon>Cryoendolithus</taxon>
    </lineage>
</organism>
<name>A0A1V8S9G9_9PEZI</name>
<evidence type="ECO:0000313" key="2">
    <source>
        <dbReference type="Proteomes" id="UP000192596"/>
    </source>
</evidence>
<evidence type="ECO:0000313" key="1">
    <source>
        <dbReference type="EMBL" id="OQN95570.1"/>
    </source>
</evidence>